<accession>A0ABD0LE12</accession>
<protein>
    <submittedName>
        <fullName evidence="1">Uncharacterized protein</fullName>
    </submittedName>
</protein>
<feature type="non-terminal residue" evidence="1">
    <location>
        <position position="1"/>
    </location>
</feature>
<proteinExistence type="predicted"/>
<comment type="caution">
    <text evidence="1">The sequence shown here is derived from an EMBL/GenBank/DDBJ whole genome shotgun (WGS) entry which is preliminary data.</text>
</comment>
<gene>
    <name evidence="1" type="ORF">BaRGS_00011020</name>
</gene>
<dbReference type="Proteomes" id="UP001519460">
    <property type="component" value="Unassembled WGS sequence"/>
</dbReference>
<organism evidence="1 2">
    <name type="scientific">Batillaria attramentaria</name>
    <dbReference type="NCBI Taxonomy" id="370345"/>
    <lineage>
        <taxon>Eukaryota</taxon>
        <taxon>Metazoa</taxon>
        <taxon>Spiralia</taxon>
        <taxon>Lophotrochozoa</taxon>
        <taxon>Mollusca</taxon>
        <taxon>Gastropoda</taxon>
        <taxon>Caenogastropoda</taxon>
        <taxon>Sorbeoconcha</taxon>
        <taxon>Cerithioidea</taxon>
        <taxon>Batillariidae</taxon>
        <taxon>Batillaria</taxon>
    </lineage>
</organism>
<name>A0ABD0LE12_9CAEN</name>
<dbReference type="AlphaFoldDB" id="A0ABD0LE12"/>
<sequence>ALRHVMGMEGSTFDFPAAKHEVVHVLITASAGTGPAVQPIGFLLTKANSELLRACRSSGSRVVLYFAVLFQGQGGGGG</sequence>
<dbReference type="EMBL" id="JACVVK020000056">
    <property type="protein sequence ID" value="KAK7497625.1"/>
    <property type="molecule type" value="Genomic_DNA"/>
</dbReference>
<evidence type="ECO:0000313" key="2">
    <source>
        <dbReference type="Proteomes" id="UP001519460"/>
    </source>
</evidence>
<reference evidence="1 2" key="1">
    <citation type="journal article" date="2023" name="Sci. Data">
        <title>Genome assembly of the Korean intertidal mud-creeper Batillaria attramentaria.</title>
        <authorList>
            <person name="Patra A.K."/>
            <person name="Ho P.T."/>
            <person name="Jun S."/>
            <person name="Lee S.J."/>
            <person name="Kim Y."/>
            <person name="Won Y.J."/>
        </authorList>
    </citation>
    <scope>NUCLEOTIDE SEQUENCE [LARGE SCALE GENOMIC DNA]</scope>
    <source>
        <strain evidence="1">Wonlab-2016</strain>
    </source>
</reference>
<evidence type="ECO:0000313" key="1">
    <source>
        <dbReference type="EMBL" id="KAK7497625.1"/>
    </source>
</evidence>
<keyword evidence="2" id="KW-1185">Reference proteome</keyword>